<dbReference type="InterPro" id="IPR017508">
    <property type="entry name" value="HipA_N1"/>
</dbReference>
<comment type="similarity">
    <text evidence="1">Belongs to the HipA Ser/Thr kinase family.</text>
</comment>
<comment type="caution">
    <text evidence="6">The sequence shown here is derived from an EMBL/GenBank/DDBJ whole genome shotgun (WGS) entry which is preliminary data.</text>
</comment>
<evidence type="ECO:0000313" key="6">
    <source>
        <dbReference type="EMBL" id="KAB7530317.1"/>
    </source>
</evidence>
<gene>
    <name evidence="6" type="ORF">F8C76_02070</name>
</gene>
<dbReference type="GO" id="GO:0005829">
    <property type="term" value="C:cytosol"/>
    <property type="evidence" value="ECO:0007669"/>
    <property type="project" value="TreeGrafter"/>
</dbReference>
<dbReference type="InterPro" id="IPR012893">
    <property type="entry name" value="HipA-like_C"/>
</dbReference>
<accession>A0A6I1DZN5</accession>
<proteinExistence type="inferred from homology"/>
<evidence type="ECO:0000313" key="7">
    <source>
        <dbReference type="Proteomes" id="UP000429785"/>
    </source>
</evidence>
<dbReference type="Pfam" id="PF07804">
    <property type="entry name" value="HipA_C"/>
    <property type="match status" value="1"/>
</dbReference>
<evidence type="ECO:0000259" key="5">
    <source>
        <dbReference type="Pfam" id="PF13657"/>
    </source>
</evidence>
<sequence>MVDVAEVLIWGELVGAVRWDESEQLGYFEYDPKFLQKKWDLSPIKMPIAQGARIYSFPELRRGRHQTEDAFKGLPGLLSDALPDKYGNKLINIWLAQQGRPENSMNPVEKLCFIGKRGMGALEFDPAQIKTGTRSFSLELDGLVEVAKKMLNEREGFLTNLKKDEEKAMMEILKIGTSAGGARPKAVIAYDPKTKEVRSGQGNIPKGFEHCLLKLDGVSGEQFGESSGWGRVEYAYYLMARDCGIEISDSQLLEENGRAHFMTKRFDREGNEKYHVQSLCGIQHYDFNDMHGYSYEQVFQTMRLLRLTYPEAEQMFRRMVFNVLATNYDDHTKNFSFILKKNGDWRLAPAFDLCFSYDPTNHWVNQQTLSVHGKRMDIGREDLMSIAKANNIKKGARIIEQVNDTVKSWGTYAQRAMVRVDLRDRIHRNLNTL</sequence>
<feature type="domain" description="HipA-like C-terminal" evidence="4">
    <location>
        <begin position="177"/>
        <end position="409"/>
    </location>
</feature>
<dbReference type="AlphaFoldDB" id="A0A6I1DZN5"/>
<name>A0A6I1DZN5_9FLAO</name>
<evidence type="ECO:0000259" key="4">
    <source>
        <dbReference type="Pfam" id="PF07804"/>
    </source>
</evidence>
<organism evidence="6 7">
    <name type="scientific">Flagellimonas olearia</name>
    <dbReference type="NCBI Taxonomy" id="552546"/>
    <lineage>
        <taxon>Bacteria</taxon>
        <taxon>Pseudomonadati</taxon>
        <taxon>Bacteroidota</taxon>
        <taxon>Flavobacteriia</taxon>
        <taxon>Flavobacteriales</taxon>
        <taxon>Flavobacteriaceae</taxon>
        <taxon>Flagellimonas</taxon>
    </lineage>
</organism>
<dbReference type="Proteomes" id="UP000429785">
    <property type="component" value="Unassembled WGS sequence"/>
</dbReference>
<protein>
    <submittedName>
        <fullName evidence="6">Type II toxin-antitoxin system HipA family toxin</fullName>
    </submittedName>
</protein>
<dbReference type="OrthoDB" id="9805913at2"/>
<dbReference type="RefSeq" id="WP_152130250.1">
    <property type="nucleotide sequence ID" value="NZ_WELG01000001.1"/>
</dbReference>
<dbReference type="PANTHER" id="PTHR37419:SF8">
    <property type="entry name" value="TOXIN YJJJ"/>
    <property type="match status" value="1"/>
</dbReference>
<evidence type="ECO:0000256" key="2">
    <source>
        <dbReference type="ARBA" id="ARBA00022679"/>
    </source>
</evidence>
<dbReference type="PANTHER" id="PTHR37419">
    <property type="entry name" value="SERINE/THREONINE-PROTEIN KINASE TOXIN HIPA"/>
    <property type="match status" value="1"/>
</dbReference>
<dbReference type="EMBL" id="WELG01000001">
    <property type="protein sequence ID" value="KAB7530317.1"/>
    <property type="molecule type" value="Genomic_DNA"/>
</dbReference>
<dbReference type="Gene3D" id="1.10.1070.20">
    <property type="match status" value="1"/>
</dbReference>
<evidence type="ECO:0000256" key="1">
    <source>
        <dbReference type="ARBA" id="ARBA00010164"/>
    </source>
</evidence>
<reference evidence="6 7" key="1">
    <citation type="submission" date="2019-10" db="EMBL/GenBank/DDBJ databases">
        <title>Muricauda olearia CL-SS4 JCM15563 genome.</title>
        <authorList>
            <person name="Liu L."/>
        </authorList>
    </citation>
    <scope>NUCLEOTIDE SEQUENCE [LARGE SCALE GENOMIC DNA]</scope>
    <source>
        <strain evidence="6 7">CL-SS4</strain>
    </source>
</reference>
<keyword evidence="2" id="KW-0808">Transferase</keyword>
<keyword evidence="3" id="KW-0418">Kinase</keyword>
<evidence type="ECO:0000256" key="3">
    <source>
        <dbReference type="ARBA" id="ARBA00022777"/>
    </source>
</evidence>
<dbReference type="InterPro" id="IPR052028">
    <property type="entry name" value="HipA_Ser/Thr_kinase"/>
</dbReference>
<feature type="domain" description="HipA N-terminal subdomain 1" evidence="5">
    <location>
        <begin position="6"/>
        <end position="124"/>
    </location>
</feature>
<dbReference type="Pfam" id="PF13657">
    <property type="entry name" value="Couple_hipA"/>
    <property type="match status" value="1"/>
</dbReference>
<dbReference type="GO" id="GO:0004674">
    <property type="term" value="F:protein serine/threonine kinase activity"/>
    <property type="evidence" value="ECO:0007669"/>
    <property type="project" value="TreeGrafter"/>
</dbReference>